<reference evidence="2 3" key="1">
    <citation type="submission" date="2024-05" db="EMBL/GenBank/DDBJ databases">
        <title>Genome sequencing of Marine Estuary Bacteria, Shewanella vesiculosa and S. baltica, and Pseudomonas syringae.</title>
        <authorList>
            <person name="Gurung A."/>
            <person name="Maclea K.S."/>
        </authorList>
    </citation>
    <scope>NUCLEOTIDE SEQUENCE [LARGE SCALE GENOMIC DNA]</scope>
    <source>
        <strain evidence="2 3">1A</strain>
    </source>
</reference>
<evidence type="ECO:0000313" key="3">
    <source>
        <dbReference type="Proteomes" id="UP001477278"/>
    </source>
</evidence>
<evidence type="ECO:0000256" key="1">
    <source>
        <dbReference type="SAM" id="MobiDB-lite"/>
    </source>
</evidence>
<sequence length="207" mass="23053">MYNSNSIYSTEHFEQRSSGNLQSPSYSARTHNQPQEPTYTDFNKPRYSGAFNTFFSLKCHGKKAAIELKPSLTRSSEWETVMIEAAISVGTRQYNWAEKISIQITKTELPHVISTFLGIKQAFEGKSHGVNANKGFSLAWQSRSDNSPMILFVCVTEGGKPAMAVPVAGFDAMMLGHMACVQYIRNFPGLTTDACIKSLEIMARHNI</sequence>
<dbReference type="Pfam" id="PF08536">
    <property type="entry name" value="Whirly"/>
    <property type="match status" value="1"/>
</dbReference>
<comment type="caution">
    <text evidence="2">The sequence shown here is derived from an EMBL/GenBank/DDBJ whole genome shotgun (WGS) entry which is preliminary data.</text>
</comment>
<feature type="region of interest" description="Disordered" evidence="1">
    <location>
        <begin position="1"/>
        <end position="44"/>
    </location>
</feature>
<evidence type="ECO:0000313" key="2">
    <source>
        <dbReference type="EMBL" id="MEO3684542.1"/>
    </source>
</evidence>
<protein>
    <submittedName>
        <fullName evidence="2">Uncharacterized protein</fullName>
    </submittedName>
</protein>
<accession>A0ABV0FX23</accession>
<keyword evidence="3" id="KW-1185">Reference proteome</keyword>
<name>A0ABV0FX23_9GAMM</name>
<proteinExistence type="predicted"/>
<dbReference type="Proteomes" id="UP001477278">
    <property type="component" value="Unassembled WGS sequence"/>
</dbReference>
<feature type="compositionally biased region" description="Polar residues" evidence="1">
    <location>
        <begin position="16"/>
        <end position="41"/>
    </location>
</feature>
<organism evidence="2 3">
    <name type="scientific">Shewanella vesiculosa</name>
    <dbReference type="NCBI Taxonomy" id="518738"/>
    <lineage>
        <taxon>Bacteria</taxon>
        <taxon>Pseudomonadati</taxon>
        <taxon>Pseudomonadota</taxon>
        <taxon>Gammaproteobacteria</taxon>
        <taxon>Alteromonadales</taxon>
        <taxon>Shewanellaceae</taxon>
        <taxon>Shewanella</taxon>
    </lineage>
</organism>
<dbReference type="EMBL" id="JBDPZN010000016">
    <property type="protein sequence ID" value="MEO3684542.1"/>
    <property type="molecule type" value="Genomic_DNA"/>
</dbReference>
<gene>
    <name evidence="2" type="ORF">ABHN84_19965</name>
</gene>
<dbReference type="InterPro" id="IPR013742">
    <property type="entry name" value="Whirly"/>
</dbReference>
<dbReference type="RefSeq" id="WP_347690963.1">
    <property type="nucleotide sequence ID" value="NZ_JBDPZN010000016.1"/>
</dbReference>